<keyword evidence="3" id="KW-1185">Reference proteome</keyword>
<dbReference type="AlphaFoldDB" id="A0A5C6YVC5"/>
<proteinExistence type="predicted"/>
<dbReference type="EMBL" id="VORT01000016">
    <property type="protein sequence ID" value="TXD71548.1"/>
    <property type="molecule type" value="Genomic_DNA"/>
</dbReference>
<gene>
    <name evidence="2" type="ORF">ESU54_16120</name>
</gene>
<keyword evidence="1" id="KW-1133">Transmembrane helix</keyword>
<name>A0A5C6YVC5_9FLAO</name>
<dbReference type="Proteomes" id="UP000321497">
    <property type="component" value="Unassembled WGS sequence"/>
</dbReference>
<feature type="transmembrane region" description="Helical" evidence="1">
    <location>
        <begin position="43"/>
        <end position="62"/>
    </location>
</feature>
<accession>A0A5C6YVC5</accession>
<sequence length="69" mass="8070">MRTLVTLLTVIGLFTLTCCKQDTDGNTMMNHNGGYHYWGMHVGWWFFILLIVIVLIVLFFNFTKRKGNQ</sequence>
<protein>
    <submittedName>
        <fullName evidence="2">Uncharacterized protein</fullName>
    </submittedName>
</protein>
<organism evidence="2 3">
    <name type="scientific">Aequorivita antarctica</name>
    <dbReference type="NCBI Taxonomy" id="153266"/>
    <lineage>
        <taxon>Bacteria</taxon>
        <taxon>Pseudomonadati</taxon>
        <taxon>Bacteroidota</taxon>
        <taxon>Flavobacteriia</taxon>
        <taxon>Flavobacteriales</taxon>
        <taxon>Flavobacteriaceae</taxon>
        <taxon>Aequorivita</taxon>
    </lineage>
</organism>
<dbReference type="OrthoDB" id="9886469at2"/>
<evidence type="ECO:0000313" key="3">
    <source>
        <dbReference type="Proteomes" id="UP000321497"/>
    </source>
</evidence>
<evidence type="ECO:0000256" key="1">
    <source>
        <dbReference type="SAM" id="Phobius"/>
    </source>
</evidence>
<reference evidence="2 3" key="1">
    <citation type="submission" date="2019-08" db="EMBL/GenBank/DDBJ databases">
        <title>Genome of Aequorivita antarctica SW49 (type strain).</title>
        <authorList>
            <person name="Bowman J.P."/>
        </authorList>
    </citation>
    <scope>NUCLEOTIDE SEQUENCE [LARGE SCALE GENOMIC DNA]</scope>
    <source>
        <strain evidence="2 3">SW49</strain>
    </source>
</reference>
<keyword evidence="1" id="KW-0812">Transmembrane</keyword>
<comment type="caution">
    <text evidence="2">The sequence shown here is derived from an EMBL/GenBank/DDBJ whole genome shotgun (WGS) entry which is preliminary data.</text>
</comment>
<evidence type="ECO:0000313" key="2">
    <source>
        <dbReference type="EMBL" id="TXD71548.1"/>
    </source>
</evidence>
<keyword evidence="1" id="KW-0472">Membrane</keyword>
<dbReference type="RefSeq" id="WP_146743735.1">
    <property type="nucleotide sequence ID" value="NZ_UEGI01000010.1"/>
</dbReference>